<evidence type="ECO:0000256" key="1">
    <source>
        <dbReference type="SAM" id="MobiDB-lite"/>
    </source>
</evidence>
<keyword evidence="3" id="KW-1185">Reference proteome</keyword>
<dbReference type="Proteomes" id="UP001642360">
    <property type="component" value="Unassembled WGS sequence"/>
</dbReference>
<organism evidence="2 3">
    <name type="scientific">Ilex paraguariensis</name>
    <name type="common">yerba mate</name>
    <dbReference type="NCBI Taxonomy" id="185542"/>
    <lineage>
        <taxon>Eukaryota</taxon>
        <taxon>Viridiplantae</taxon>
        <taxon>Streptophyta</taxon>
        <taxon>Embryophyta</taxon>
        <taxon>Tracheophyta</taxon>
        <taxon>Spermatophyta</taxon>
        <taxon>Magnoliopsida</taxon>
        <taxon>eudicotyledons</taxon>
        <taxon>Gunneridae</taxon>
        <taxon>Pentapetalae</taxon>
        <taxon>asterids</taxon>
        <taxon>campanulids</taxon>
        <taxon>Aquifoliales</taxon>
        <taxon>Aquifoliaceae</taxon>
        <taxon>Ilex</taxon>
    </lineage>
</organism>
<protein>
    <submittedName>
        <fullName evidence="2">Uncharacterized protein</fullName>
    </submittedName>
</protein>
<name>A0ABC8RS04_9AQUA</name>
<feature type="compositionally biased region" description="Basic residues" evidence="1">
    <location>
        <begin position="62"/>
        <end position="72"/>
    </location>
</feature>
<dbReference type="AlphaFoldDB" id="A0ABC8RS04"/>
<gene>
    <name evidence="2" type="ORF">ILEXP_LOCUS15727</name>
</gene>
<accession>A0ABC8RS04</accession>
<dbReference type="EMBL" id="CAUOFW020001724">
    <property type="protein sequence ID" value="CAK9147786.1"/>
    <property type="molecule type" value="Genomic_DNA"/>
</dbReference>
<comment type="caution">
    <text evidence="2">The sequence shown here is derived from an EMBL/GenBank/DDBJ whole genome shotgun (WGS) entry which is preliminary data.</text>
</comment>
<reference evidence="2 3" key="1">
    <citation type="submission" date="2024-02" db="EMBL/GenBank/DDBJ databases">
        <authorList>
            <person name="Vignale AGUSTIN F."/>
            <person name="Sosa J E."/>
            <person name="Modenutti C."/>
        </authorList>
    </citation>
    <scope>NUCLEOTIDE SEQUENCE [LARGE SCALE GENOMIC DNA]</scope>
</reference>
<sequence length="91" mass="10587">MPRKDNVKKHVALRASAEPSKKCYWSSKVKPKTRALRIRAENHEIPLPQTNRRHMNQVGGSKKAHGSSKKPKTNITPLFKELKQNDFIYYF</sequence>
<evidence type="ECO:0000313" key="2">
    <source>
        <dbReference type="EMBL" id="CAK9147786.1"/>
    </source>
</evidence>
<proteinExistence type="predicted"/>
<feature type="region of interest" description="Disordered" evidence="1">
    <location>
        <begin position="37"/>
        <end position="77"/>
    </location>
</feature>
<evidence type="ECO:0000313" key="3">
    <source>
        <dbReference type="Proteomes" id="UP001642360"/>
    </source>
</evidence>